<dbReference type="AlphaFoldDB" id="A0A3M7MAI9"/>
<sequence length="194" mass="21549">MSRRSLLLRHMFKYGRHARHRSETSIPLLNAPEAPEPPAQVDKTLPPIPPPPKTPDKHNTVIVLPEIKEESDSEIGTPTASPSRSDFTSSDTASVVTVIRTQPKLVDASTITARDIIYASIDEAAEATHAHLRTLKTTLALLKALEGFSPTIEVLLEEFRVKKRECEGKVDELKGFEEGVDRLDFVDEVYTQKA</sequence>
<proteinExistence type="predicted"/>
<keyword evidence="3" id="KW-1185">Reference proteome</keyword>
<dbReference type="EMBL" id="KE747827">
    <property type="protein sequence ID" value="RMZ71497.1"/>
    <property type="molecule type" value="Genomic_DNA"/>
</dbReference>
<evidence type="ECO:0000313" key="3">
    <source>
        <dbReference type="Proteomes" id="UP000265663"/>
    </source>
</evidence>
<dbReference type="OrthoDB" id="3786627at2759"/>
<accession>A0A3M7MAI9</accession>
<dbReference type="Proteomes" id="UP000265663">
    <property type="component" value="Unassembled WGS sequence"/>
</dbReference>
<feature type="region of interest" description="Disordered" evidence="1">
    <location>
        <begin position="19"/>
        <end position="91"/>
    </location>
</feature>
<reference evidence="2 3" key="1">
    <citation type="journal article" date="2014" name="PLoS ONE">
        <title>De novo Genome Assembly of the Fungal Plant Pathogen Pyrenophora semeniperda.</title>
        <authorList>
            <person name="Soliai M.M."/>
            <person name="Meyer S.E."/>
            <person name="Udall J.A."/>
            <person name="Elzinga D.E."/>
            <person name="Hermansen R.A."/>
            <person name="Bodily P.M."/>
            <person name="Hart A.A."/>
            <person name="Coleman C.E."/>
        </authorList>
    </citation>
    <scope>NUCLEOTIDE SEQUENCE [LARGE SCALE GENOMIC DNA]</scope>
    <source>
        <strain evidence="2 3">CCB06</strain>
        <tissue evidence="2">Mycelium</tissue>
    </source>
</reference>
<evidence type="ECO:0000313" key="2">
    <source>
        <dbReference type="EMBL" id="RMZ71497.1"/>
    </source>
</evidence>
<protein>
    <submittedName>
        <fullName evidence="2">Uncharacterized protein</fullName>
    </submittedName>
</protein>
<organism evidence="2 3">
    <name type="scientific">Pyrenophora seminiperda CCB06</name>
    <dbReference type="NCBI Taxonomy" id="1302712"/>
    <lineage>
        <taxon>Eukaryota</taxon>
        <taxon>Fungi</taxon>
        <taxon>Dikarya</taxon>
        <taxon>Ascomycota</taxon>
        <taxon>Pezizomycotina</taxon>
        <taxon>Dothideomycetes</taxon>
        <taxon>Pleosporomycetidae</taxon>
        <taxon>Pleosporales</taxon>
        <taxon>Pleosporineae</taxon>
        <taxon>Pleosporaceae</taxon>
        <taxon>Pyrenophora</taxon>
    </lineage>
</organism>
<evidence type="ECO:0000256" key="1">
    <source>
        <dbReference type="SAM" id="MobiDB-lite"/>
    </source>
</evidence>
<feature type="compositionally biased region" description="Polar residues" evidence="1">
    <location>
        <begin position="74"/>
        <end position="91"/>
    </location>
</feature>
<gene>
    <name evidence="2" type="ORF">GMOD_00006617</name>
</gene>
<name>A0A3M7MAI9_9PLEO</name>